<evidence type="ECO:0000256" key="1">
    <source>
        <dbReference type="ARBA" id="ARBA00023186"/>
    </source>
</evidence>
<dbReference type="RefSeq" id="XP_010264223.1">
    <property type="nucleotide sequence ID" value="XM_010265921.2"/>
</dbReference>
<sequence>MSTYRTVEIFEPSPSLFVRETSIFRPKPLIFPSFIEENDLAFTLDLLDPKPSLSDFDLFPQCFSFPSPLPPFNVFENVTDLIQIDKTPFSSTYKRYQERTATDFYLRNLCNRVSALELGCDRFLNAKKINDLERKYSWTAEIKSPEKSGLDRKYKWTAEIKAGKSKNGVPGGVEKNFKWTAEIKGPGKDSPISHTYTFKASTSPADAGEYSGYSSKPKNKGAKHLPSKRVVEIEEPTGHGAIVLKQAFAKRTHNGKGKKKELSPQDAAIVIQMSFRAYLIRRSQALRALRDLAVAKAKLKEIRTLFNNFCYRKRIARDAEERQRFSEKIIVLLLTVDAIEGADLMVRAARRSMVDELEAMLDVVDPQPPGKLGSLKRRKFDLPEGGIQNEIAAGVTEVVQMLDQVENGGSTFEACL</sequence>
<keyword evidence="2" id="KW-1185">Reference proteome</keyword>
<gene>
    <name evidence="3" type="primary">LOC104602299</name>
</gene>
<dbReference type="OrthoDB" id="747353at2759"/>
<dbReference type="Pfam" id="PF02179">
    <property type="entry name" value="BAG"/>
    <property type="match status" value="1"/>
</dbReference>
<dbReference type="GeneID" id="104602299"/>
<dbReference type="eggNOG" id="ENOG502QRXB">
    <property type="taxonomic scope" value="Eukaryota"/>
</dbReference>
<evidence type="ECO:0000313" key="3">
    <source>
        <dbReference type="RefSeq" id="XP_010264223.1"/>
    </source>
</evidence>
<dbReference type="KEGG" id="nnu:104602299"/>
<evidence type="ECO:0000313" key="2">
    <source>
        <dbReference type="Proteomes" id="UP000189703"/>
    </source>
</evidence>
<dbReference type="SUPFAM" id="SSF63491">
    <property type="entry name" value="BAG domain"/>
    <property type="match status" value="1"/>
</dbReference>
<dbReference type="Proteomes" id="UP000189703">
    <property type="component" value="Unplaced"/>
</dbReference>
<dbReference type="GO" id="GO:0006457">
    <property type="term" value="P:protein folding"/>
    <property type="evidence" value="ECO:0000318"/>
    <property type="project" value="GO_Central"/>
</dbReference>
<dbReference type="STRING" id="4432.A0A1U8AF52"/>
<dbReference type="FunCoup" id="A0A1U8AF52">
    <property type="interactions" value="1904"/>
</dbReference>
<name>A0A1U8AF52_NELNU</name>
<dbReference type="OMA" id="WEAEPTE"/>
<reference evidence="3" key="1">
    <citation type="submission" date="2025-08" db="UniProtKB">
        <authorList>
            <consortium name="RefSeq"/>
        </authorList>
    </citation>
    <scope>IDENTIFICATION</scope>
</reference>
<protein>
    <submittedName>
        <fullName evidence="3">BAG family molecular chaperone regulator 7-like</fullName>
    </submittedName>
</protein>
<organism evidence="2 3">
    <name type="scientific">Nelumbo nucifera</name>
    <name type="common">Sacred lotus</name>
    <dbReference type="NCBI Taxonomy" id="4432"/>
    <lineage>
        <taxon>Eukaryota</taxon>
        <taxon>Viridiplantae</taxon>
        <taxon>Streptophyta</taxon>
        <taxon>Embryophyta</taxon>
        <taxon>Tracheophyta</taxon>
        <taxon>Spermatophyta</taxon>
        <taxon>Magnoliopsida</taxon>
        <taxon>Proteales</taxon>
        <taxon>Nelumbonaceae</taxon>
        <taxon>Nelumbo</taxon>
    </lineage>
</organism>
<dbReference type="PANTHER" id="PTHR33322:SF3">
    <property type="entry name" value="BAG FAMILY MOLECULAR CHAPERONE REGULATOR 7"/>
    <property type="match status" value="1"/>
</dbReference>
<keyword evidence="1" id="KW-0143">Chaperone</keyword>
<dbReference type="PROSITE" id="PS50096">
    <property type="entry name" value="IQ"/>
    <property type="match status" value="1"/>
</dbReference>
<dbReference type="AlphaFoldDB" id="A0A1U8AF52"/>
<dbReference type="InterPro" id="IPR040400">
    <property type="entry name" value="BAG5/6/7/8"/>
</dbReference>
<dbReference type="GO" id="GO:0051087">
    <property type="term" value="F:protein-folding chaperone binding"/>
    <property type="evidence" value="ECO:0007669"/>
    <property type="project" value="InterPro"/>
</dbReference>
<dbReference type="PANTHER" id="PTHR33322">
    <property type="entry name" value="BAG DOMAIN CONTAINING PROTEIN, EXPRESSED"/>
    <property type="match status" value="1"/>
</dbReference>
<dbReference type="InterPro" id="IPR003103">
    <property type="entry name" value="BAG_domain"/>
</dbReference>
<proteinExistence type="predicted"/>
<accession>A0A1U8AF52</accession>